<evidence type="ECO:0000259" key="9">
    <source>
        <dbReference type="SMART" id="SM00656"/>
    </source>
</evidence>
<keyword evidence="7 8" id="KW-0456">Lyase</keyword>
<dbReference type="EC" id="4.2.2.2" evidence="3 8"/>
<dbReference type="InterPro" id="IPR045032">
    <property type="entry name" value="PEL"/>
</dbReference>
<dbReference type="PANTHER" id="PTHR31683:SF80">
    <property type="entry name" value="PECTATE LYASE 16-RELATED"/>
    <property type="match status" value="1"/>
</dbReference>
<feature type="domain" description="Pectate lyase" evidence="9">
    <location>
        <begin position="117"/>
        <end position="314"/>
    </location>
</feature>
<comment type="similarity">
    <text evidence="8">Belongs to the polysaccharide lyase 1 family.</text>
</comment>
<evidence type="ECO:0000256" key="3">
    <source>
        <dbReference type="ARBA" id="ARBA00012272"/>
    </source>
</evidence>
<keyword evidence="5 8" id="KW-0732">Signal</keyword>
<evidence type="ECO:0000313" key="10">
    <source>
        <dbReference type="EMBL" id="KAJ4976455.1"/>
    </source>
</evidence>
<dbReference type="InterPro" id="IPR011050">
    <property type="entry name" value="Pectin_lyase_fold/virulence"/>
</dbReference>
<proteinExistence type="inferred from homology"/>
<dbReference type="SMART" id="SM00656">
    <property type="entry name" value="Amb_all"/>
    <property type="match status" value="1"/>
</dbReference>
<dbReference type="OrthoDB" id="1637350at2759"/>
<evidence type="ECO:0000256" key="7">
    <source>
        <dbReference type="ARBA" id="ARBA00023239"/>
    </source>
</evidence>
<comment type="caution">
    <text evidence="10">The sequence shown here is derived from an EMBL/GenBank/DDBJ whole genome shotgun (WGS) entry which is preliminary data.</text>
</comment>
<evidence type="ECO:0000256" key="4">
    <source>
        <dbReference type="ARBA" id="ARBA00022723"/>
    </source>
</evidence>
<evidence type="ECO:0000256" key="6">
    <source>
        <dbReference type="ARBA" id="ARBA00022837"/>
    </source>
</evidence>
<evidence type="ECO:0000256" key="1">
    <source>
        <dbReference type="ARBA" id="ARBA00000695"/>
    </source>
</evidence>
<organism evidence="10 11">
    <name type="scientific">Protea cynaroides</name>
    <dbReference type="NCBI Taxonomy" id="273540"/>
    <lineage>
        <taxon>Eukaryota</taxon>
        <taxon>Viridiplantae</taxon>
        <taxon>Streptophyta</taxon>
        <taxon>Embryophyta</taxon>
        <taxon>Tracheophyta</taxon>
        <taxon>Spermatophyta</taxon>
        <taxon>Magnoliopsida</taxon>
        <taxon>Proteales</taxon>
        <taxon>Proteaceae</taxon>
        <taxon>Protea</taxon>
    </lineage>
</organism>
<dbReference type="InterPro" id="IPR002022">
    <property type="entry name" value="Pec_lyase"/>
</dbReference>
<keyword evidence="4 8" id="KW-0479">Metal-binding</keyword>
<comment type="catalytic activity">
    <reaction evidence="1 8">
        <text>Eliminative cleavage of (1-&gt;4)-alpha-D-galacturonan to give oligosaccharides with 4-deoxy-alpha-D-galact-4-enuronosyl groups at their non-reducing ends.</text>
        <dbReference type="EC" id="4.2.2.2"/>
    </reaction>
</comment>
<gene>
    <name evidence="10" type="ORF">NE237_001561</name>
</gene>
<dbReference type="Pfam" id="PF00544">
    <property type="entry name" value="Pectate_lyase_4"/>
    <property type="match status" value="1"/>
</dbReference>
<name>A0A9Q0QYK6_9MAGN</name>
<dbReference type="GO" id="GO:0046872">
    <property type="term" value="F:metal ion binding"/>
    <property type="evidence" value="ECO:0007669"/>
    <property type="project" value="UniProtKB-KW"/>
</dbReference>
<dbReference type="GO" id="GO:0030570">
    <property type="term" value="F:pectate lyase activity"/>
    <property type="evidence" value="ECO:0007669"/>
    <property type="project" value="UniProtKB-EC"/>
</dbReference>
<keyword evidence="6 8" id="KW-0106">Calcium</keyword>
<evidence type="ECO:0000256" key="5">
    <source>
        <dbReference type="ARBA" id="ARBA00022729"/>
    </source>
</evidence>
<protein>
    <recommendedName>
        <fullName evidence="3 8">Pectate lyase</fullName>
        <ecNumber evidence="3 8">4.2.2.2</ecNumber>
    </recommendedName>
</protein>
<evidence type="ECO:0000313" key="11">
    <source>
        <dbReference type="Proteomes" id="UP001141806"/>
    </source>
</evidence>
<dbReference type="SUPFAM" id="SSF51126">
    <property type="entry name" value="Pectin lyase-like"/>
    <property type="match status" value="1"/>
</dbReference>
<dbReference type="EMBL" id="JAMYWD010000003">
    <property type="protein sequence ID" value="KAJ4976455.1"/>
    <property type="molecule type" value="Genomic_DNA"/>
</dbReference>
<dbReference type="InterPro" id="IPR012334">
    <property type="entry name" value="Pectin_lyas_fold"/>
</dbReference>
<dbReference type="Gene3D" id="2.160.20.10">
    <property type="entry name" value="Single-stranded right-handed beta-helix, Pectin lyase-like"/>
    <property type="match status" value="1"/>
</dbReference>
<keyword evidence="11" id="KW-1185">Reference proteome</keyword>
<dbReference type="AlphaFoldDB" id="A0A9Q0QYK6"/>
<reference evidence="10" key="1">
    <citation type="journal article" date="2023" name="Plant J.">
        <title>The genome of the king protea, Protea cynaroides.</title>
        <authorList>
            <person name="Chang J."/>
            <person name="Duong T.A."/>
            <person name="Schoeman C."/>
            <person name="Ma X."/>
            <person name="Roodt D."/>
            <person name="Barker N."/>
            <person name="Li Z."/>
            <person name="Van de Peer Y."/>
            <person name="Mizrachi E."/>
        </authorList>
    </citation>
    <scope>NUCLEOTIDE SEQUENCE</scope>
    <source>
        <tissue evidence="10">Young leaves</tissue>
    </source>
</reference>
<comment type="pathway">
    <text evidence="2 8">Glycan metabolism; pectin degradation; 2-dehydro-3-deoxy-D-gluconate from pectin: step 2/5.</text>
</comment>
<dbReference type="Proteomes" id="UP001141806">
    <property type="component" value="Unassembled WGS sequence"/>
</dbReference>
<accession>A0A9Q0QYK6</accession>
<feature type="signal peptide" evidence="8">
    <location>
        <begin position="1"/>
        <end position="16"/>
    </location>
</feature>
<dbReference type="PANTHER" id="PTHR31683">
    <property type="entry name" value="PECTATE LYASE 18-RELATED"/>
    <property type="match status" value="1"/>
</dbReference>
<dbReference type="InterPro" id="IPR018082">
    <property type="entry name" value="AmbAllergen"/>
</dbReference>
<sequence length="391" mass="43070">MASAIHFLMIFSYLLAAFPVSTSQAGYGNGDGKWSGYSGKKIQNKIDACWRWNSNWESNRRALADCSVGFGDGAIGGKYGNIYVVTTPADDPINPQPGSLRYGVIQTEPLWIIFGRNMLITLQNELIMNSYKTIDGRGAKVEIAYGPCITVQGVSHVIIHGLIIHDCKPGKPGLVRSSPTHLGHRLGSDGDAITIFASSNVWIDHNYLSHSFDGLTDVTHASTAITISNNYYTQHNKVMLCGHNDAFTADRIMKVTVIYNYFGPGCVQRMPRVRFGYAHVVNNIYDEWLMYAIGGSADSTIFSQQNYFVAPNKSYFKQVTKRDCVGCDWENWKWRSSNDAFFNGAYFVQSGYGSCAPQYANYQSIIAAPASMVPALTADAGPLSCVSGRRC</sequence>
<evidence type="ECO:0000256" key="8">
    <source>
        <dbReference type="RuleBase" id="RU361123"/>
    </source>
</evidence>
<evidence type="ECO:0000256" key="2">
    <source>
        <dbReference type="ARBA" id="ARBA00005220"/>
    </source>
</evidence>
<dbReference type="PRINTS" id="PR00807">
    <property type="entry name" value="AMBALLERGEN"/>
</dbReference>
<feature type="chain" id="PRO_5040532840" description="Pectate lyase" evidence="8">
    <location>
        <begin position="17"/>
        <end position="391"/>
    </location>
</feature>
<comment type="cofactor">
    <cofactor evidence="8">
        <name>Ca(2+)</name>
        <dbReference type="ChEBI" id="CHEBI:29108"/>
    </cofactor>
    <text evidence="8">Binds 1 Ca(2+) ion. Required for its activity.</text>
</comment>